<protein>
    <submittedName>
        <fullName evidence="2">Uncharacterized protein</fullName>
    </submittedName>
</protein>
<evidence type="ECO:0000313" key="3">
    <source>
        <dbReference type="EMBL" id="CAF3737936.1"/>
    </source>
</evidence>
<organism evidence="2 4">
    <name type="scientific">Rotaria sordida</name>
    <dbReference type="NCBI Taxonomy" id="392033"/>
    <lineage>
        <taxon>Eukaryota</taxon>
        <taxon>Metazoa</taxon>
        <taxon>Spiralia</taxon>
        <taxon>Gnathifera</taxon>
        <taxon>Rotifera</taxon>
        <taxon>Eurotatoria</taxon>
        <taxon>Bdelloidea</taxon>
        <taxon>Philodinida</taxon>
        <taxon>Philodinidae</taxon>
        <taxon>Rotaria</taxon>
    </lineage>
</organism>
<reference evidence="2" key="1">
    <citation type="submission" date="2021-02" db="EMBL/GenBank/DDBJ databases">
        <authorList>
            <person name="Nowell W R."/>
        </authorList>
    </citation>
    <scope>NUCLEOTIDE SEQUENCE</scope>
</reference>
<dbReference type="Proteomes" id="UP000663874">
    <property type="component" value="Unassembled WGS sequence"/>
</dbReference>
<dbReference type="AlphaFoldDB" id="A0A818TKP5"/>
<dbReference type="EMBL" id="CAJOAX010001093">
    <property type="protein sequence ID" value="CAF3684888.1"/>
    <property type="molecule type" value="Genomic_DNA"/>
</dbReference>
<sequence>MASLNHHNFILFLALNMSLYLIVNTGSIYRQSLYDEELLPMIDSNGLSNNIYDNSNHNKIQGMNSYPRALSPLYDDNVLQSMINNHRDMKRSKLNLHTNLNLPRYLRTVN</sequence>
<proteinExistence type="predicted"/>
<feature type="transmembrane region" description="Helical" evidence="1">
    <location>
        <begin position="6"/>
        <end position="23"/>
    </location>
</feature>
<evidence type="ECO:0000313" key="4">
    <source>
        <dbReference type="Proteomes" id="UP000663823"/>
    </source>
</evidence>
<keyword evidence="1" id="KW-0472">Membrane</keyword>
<keyword evidence="1" id="KW-1133">Transmembrane helix</keyword>
<accession>A0A818TKP5</accession>
<keyword evidence="1" id="KW-0812">Transmembrane</keyword>
<comment type="caution">
    <text evidence="2">The sequence shown here is derived from an EMBL/GenBank/DDBJ whole genome shotgun (WGS) entry which is preliminary data.</text>
</comment>
<evidence type="ECO:0000313" key="2">
    <source>
        <dbReference type="EMBL" id="CAF3684888.1"/>
    </source>
</evidence>
<name>A0A818TKP5_9BILA</name>
<evidence type="ECO:0000256" key="1">
    <source>
        <dbReference type="SAM" id="Phobius"/>
    </source>
</evidence>
<gene>
    <name evidence="3" type="ORF">FNK824_LOCUS11501</name>
    <name evidence="2" type="ORF">OTI717_LOCUS11477</name>
</gene>
<dbReference type="Proteomes" id="UP000663823">
    <property type="component" value="Unassembled WGS sequence"/>
</dbReference>
<dbReference type="EMBL" id="CAJOBE010001370">
    <property type="protein sequence ID" value="CAF3737936.1"/>
    <property type="molecule type" value="Genomic_DNA"/>
</dbReference>